<keyword evidence="6 9" id="KW-1133">Transmembrane helix</keyword>
<comment type="caution">
    <text evidence="11">The sequence shown here is derived from an EMBL/GenBank/DDBJ whole genome shotgun (WGS) entry which is preliminary data.</text>
</comment>
<dbReference type="PANTHER" id="PTHR43495">
    <property type="entry name" value="GABA PERMEASE"/>
    <property type="match status" value="1"/>
</dbReference>
<feature type="transmembrane region" description="Helical" evidence="9">
    <location>
        <begin position="288"/>
        <end position="305"/>
    </location>
</feature>
<evidence type="ECO:0000256" key="4">
    <source>
        <dbReference type="ARBA" id="ARBA00022692"/>
    </source>
</evidence>
<dbReference type="Gene3D" id="1.20.1740.10">
    <property type="entry name" value="Amino acid/polyamine transporter I"/>
    <property type="match status" value="1"/>
</dbReference>
<feature type="transmembrane region" description="Helical" evidence="9">
    <location>
        <begin position="245"/>
        <end position="267"/>
    </location>
</feature>
<feature type="transmembrane region" description="Helical" evidence="9">
    <location>
        <begin position="125"/>
        <end position="148"/>
    </location>
</feature>
<dbReference type="Proteomes" id="UP000013070">
    <property type="component" value="Unassembled WGS sequence"/>
</dbReference>
<feature type="transmembrane region" description="Helical" evidence="9">
    <location>
        <begin position="447"/>
        <end position="466"/>
    </location>
</feature>
<sequence>MKLHLQSGFQEEIRSDERGPDVKKEPNMNTASSKDDASSSPHELQRKLSNRHLQLIAIGGAIGTGLFMGSGKTIALAGPSILFIYMIIGAMFFFLMRALGEILLSNLHYKSFIDMAHDLIGPGAGYYIGWSYWLGWILVGIADLAAIINYLNFWLPPDMAFTPMGQAMISAGCVLLVLGINLLTVKLFGEIEFWFALIKILAILGLIAIGGYMIFSDFQAPGGSAASLTNVWAYDGMFPKGTMGFLAGFQIAMFAFVGVELLGTMAAETKDPEKNLPKAVNAIPTRIILFYVLSLLVIMSVTPWVEIPADQSPFVTLFLHAGIPVSAIIMNLVVLSSVMSSMNSGVFSTSRMLFGLARDGQAPQALAELSSRAVPAKGLLFSCAFIMAGAAFQYFVPNTMEAFTLASSLCVILFISIWGLIMVCYIRYRKQQPEKHATSTFKMPGGIWMSYLVLIFLFFALVILSLEADTMKALMISPLWLVILFTTYHTLYKPRLRKRQQILSGE</sequence>
<evidence type="ECO:0000256" key="7">
    <source>
        <dbReference type="ARBA" id="ARBA00023136"/>
    </source>
</evidence>
<feature type="compositionally biased region" description="Basic and acidic residues" evidence="8">
    <location>
        <begin position="11"/>
        <end position="26"/>
    </location>
</feature>
<evidence type="ECO:0000259" key="10">
    <source>
        <dbReference type="Pfam" id="PF00324"/>
    </source>
</evidence>
<keyword evidence="3" id="KW-1003">Cell membrane</keyword>
<feature type="region of interest" description="Disordered" evidence="8">
    <location>
        <begin position="1"/>
        <end position="43"/>
    </location>
</feature>
<feature type="transmembrane region" description="Helical" evidence="9">
    <location>
        <begin position="82"/>
        <end position="104"/>
    </location>
</feature>
<feature type="transmembrane region" description="Helical" evidence="9">
    <location>
        <begin position="378"/>
        <end position="396"/>
    </location>
</feature>
<dbReference type="PATRIC" id="fig|1217710.3.peg.1879"/>
<protein>
    <recommendedName>
        <fullName evidence="10">Amino acid permease/ SLC12A domain-containing protein</fullName>
    </recommendedName>
</protein>
<feature type="compositionally biased region" description="Polar residues" evidence="8">
    <location>
        <begin position="27"/>
        <end position="42"/>
    </location>
</feature>
<evidence type="ECO:0000313" key="12">
    <source>
        <dbReference type="Proteomes" id="UP000013070"/>
    </source>
</evidence>
<evidence type="ECO:0000256" key="9">
    <source>
        <dbReference type="SAM" id="Phobius"/>
    </source>
</evidence>
<reference evidence="11 12" key="1">
    <citation type="submission" date="2013-02" db="EMBL/GenBank/DDBJ databases">
        <title>The Genome Sequence of Acinetobacter sp. NIPH 899.</title>
        <authorList>
            <consortium name="The Broad Institute Genome Sequencing Platform"/>
            <consortium name="The Broad Institute Genome Sequencing Center for Infectious Disease"/>
            <person name="Cerqueira G."/>
            <person name="Feldgarden M."/>
            <person name="Courvalin P."/>
            <person name="Perichon B."/>
            <person name="Grillot-Courvalin C."/>
            <person name="Clermont D."/>
            <person name="Rocha E."/>
            <person name="Yoon E.-J."/>
            <person name="Nemec A."/>
            <person name="Walker B."/>
            <person name="Young S.K."/>
            <person name="Zeng Q."/>
            <person name="Gargeya S."/>
            <person name="Fitzgerald M."/>
            <person name="Haas B."/>
            <person name="Abouelleil A."/>
            <person name="Alvarado L."/>
            <person name="Arachchi H.M."/>
            <person name="Berlin A.M."/>
            <person name="Chapman S.B."/>
            <person name="Dewar J."/>
            <person name="Goldberg J."/>
            <person name="Griggs A."/>
            <person name="Gujja S."/>
            <person name="Hansen M."/>
            <person name="Howarth C."/>
            <person name="Imamovic A."/>
            <person name="Larimer J."/>
            <person name="McCowan C."/>
            <person name="Murphy C."/>
            <person name="Neiman D."/>
            <person name="Pearson M."/>
            <person name="Priest M."/>
            <person name="Roberts A."/>
            <person name="Saif S."/>
            <person name="Shea T."/>
            <person name="Sisk P."/>
            <person name="Sykes S."/>
            <person name="Wortman J."/>
            <person name="Nusbaum C."/>
            <person name="Birren B."/>
        </authorList>
    </citation>
    <scope>NUCLEOTIDE SEQUENCE [LARGE SCALE GENOMIC DNA]</scope>
    <source>
        <strain evidence="11 12">NIPH 899</strain>
    </source>
</reference>
<keyword evidence="7 9" id="KW-0472">Membrane</keyword>
<dbReference type="PANTHER" id="PTHR43495:SF2">
    <property type="entry name" value="D-SERINE_D-ALANINE_GLYCINE TRANSPORTER"/>
    <property type="match status" value="1"/>
</dbReference>
<evidence type="ECO:0000256" key="8">
    <source>
        <dbReference type="SAM" id="MobiDB-lite"/>
    </source>
</evidence>
<dbReference type="HOGENOM" id="CLU_007946_9_3_6"/>
<keyword evidence="12" id="KW-1185">Reference proteome</keyword>
<feature type="transmembrane region" description="Helical" evidence="9">
    <location>
        <begin position="402"/>
        <end position="426"/>
    </location>
</feature>
<keyword evidence="4 9" id="KW-0812">Transmembrane</keyword>
<feature type="transmembrane region" description="Helical" evidence="9">
    <location>
        <begin position="168"/>
        <end position="189"/>
    </location>
</feature>
<keyword evidence="2" id="KW-0813">Transport</keyword>
<accession>N8WV34</accession>
<organism evidence="11 12">
    <name type="scientific">Acinetobacter variabilis</name>
    <dbReference type="NCBI Taxonomy" id="70346"/>
    <lineage>
        <taxon>Bacteria</taxon>
        <taxon>Pseudomonadati</taxon>
        <taxon>Pseudomonadota</taxon>
        <taxon>Gammaproteobacteria</taxon>
        <taxon>Moraxellales</taxon>
        <taxon>Moraxellaceae</taxon>
        <taxon>Acinetobacter</taxon>
    </lineage>
</organism>
<dbReference type="Pfam" id="PF00324">
    <property type="entry name" value="AA_permease"/>
    <property type="match status" value="1"/>
</dbReference>
<feature type="domain" description="Amino acid permease/ SLC12A" evidence="10">
    <location>
        <begin position="52"/>
        <end position="495"/>
    </location>
</feature>
<evidence type="ECO:0000256" key="2">
    <source>
        <dbReference type="ARBA" id="ARBA00022448"/>
    </source>
</evidence>
<comment type="subcellular location">
    <subcellularLocation>
        <location evidence="1">Cell membrane</location>
        <topology evidence="1">Multi-pass membrane protein</topology>
    </subcellularLocation>
</comment>
<dbReference type="eggNOG" id="COG1113">
    <property type="taxonomic scope" value="Bacteria"/>
</dbReference>
<dbReference type="InterPro" id="IPR004840">
    <property type="entry name" value="Amino_acid_permease_CS"/>
</dbReference>
<dbReference type="PROSITE" id="PS00218">
    <property type="entry name" value="AMINO_ACID_PERMEASE_1"/>
    <property type="match status" value="1"/>
</dbReference>
<dbReference type="FunFam" id="1.20.1740.10:FF:000001">
    <property type="entry name" value="Amino acid permease"/>
    <property type="match status" value="1"/>
</dbReference>
<evidence type="ECO:0000313" key="11">
    <source>
        <dbReference type="EMBL" id="ENU99112.1"/>
    </source>
</evidence>
<name>N8WV34_9GAMM</name>
<feature type="transmembrane region" description="Helical" evidence="9">
    <location>
        <begin position="317"/>
        <end position="338"/>
    </location>
</feature>
<evidence type="ECO:0000256" key="6">
    <source>
        <dbReference type="ARBA" id="ARBA00022989"/>
    </source>
</evidence>
<feature type="transmembrane region" description="Helical" evidence="9">
    <location>
        <begin position="472"/>
        <end position="491"/>
    </location>
</feature>
<dbReference type="GO" id="GO:0055085">
    <property type="term" value="P:transmembrane transport"/>
    <property type="evidence" value="ECO:0007669"/>
    <property type="project" value="InterPro"/>
</dbReference>
<feature type="transmembrane region" description="Helical" evidence="9">
    <location>
        <begin position="196"/>
        <end position="215"/>
    </location>
</feature>
<evidence type="ECO:0000256" key="5">
    <source>
        <dbReference type="ARBA" id="ARBA00022970"/>
    </source>
</evidence>
<proteinExistence type="predicted"/>
<dbReference type="InterPro" id="IPR004841">
    <property type="entry name" value="AA-permease/SLC12A_dom"/>
</dbReference>
<dbReference type="PIRSF" id="PIRSF006060">
    <property type="entry name" value="AA_transporter"/>
    <property type="match status" value="1"/>
</dbReference>
<evidence type="ECO:0000256" key="3">
    <source>
        <dbReference type="ARBA" id="ARBA00022475"/>
    </source>
</evidence>
<dbReference type="GO" id="GO:0005886">
    <property type="term" value="C:plasma membrane"/>
    <property type="evidence" value="ECO:0007669"/>
    <property type="project" value="UniProtKB-SubCell"/>
</dbReference>
<dbReference type="GO" id="GO:0006865">
    <property type="term" value="P:amino acid transport"/>
    <property type="evidence" value="ECO:0007669"/>
    <property type="project" value="UniProtKB-KW"/>
</dbReference>
<dbReference type="AlphaFoldDB" id="N8WV34"/>
<feature type="transmembrane region" description="Helical" evidence="9">
    <location>
        <begin position="55"/>
        <end position="76"/>
    </location>
</feature>
<gene>
    <name evidence="11" type="ORF">F969_01983</name>
</gene>
<evidence type="ECO:0000256" key="1">
    <source>
        <dbReference type="ARBA" id="ARBA00004651"/>
    </source>
</evidence>
<dbReference type="EMBL" id="APPE01000056">
    <property type="protein sequence ID" value="ENU99112.1"/>
    <property type="molecule type" value="Genomic_DNA"/>
</dbReference>
<keyword evidence="5" id="KW-0029">Amino-acid transport</keyword>